<keyword evidence="4" id="KW-1185">Reference proteome</keyword>
<dbReference type="Proteomes" id="UP000800096">
    <property type="component" value="Unassembled WGS sequence"/>
</dbReference>
<feature type="domain" description="Zn(2)-C6 fungal-type" evidence="2">
    <location>
        <begin position="6"/>
        <end position="36"/>
    </location>
</feature>
<evidence type="ECO:0000313" key="4">
    <source>
        <dbReference type="Proteomes" id="UP000800096"/>
    </source>
</evidence>
<sequence>MTQTGKCDTCRQRKVKCDEEKPKCGACRKKDRICSYSYGKASACIVQDPNQLTKHGKSRVAPVVHTFHASEEIIASSVSTLSDLHIMTEREAENGQGVFQTLAPLSKRKVAISRKTGALRRKKLELYLQQLQDEAAMRTIKPSSPETALIARYIDMVGLEPAGNQPLSILGTWIQSIPARVGSNRMMDLAVEFFVNSYAVYNHDTYSQRQLARASKEKALKELQLFLNNTNNRPTYDVVLATKMHYAAEALLGIDTMYHAVHAFGLAELLKAGAIANVDDEHFWNLIDNTYIDDVNEAMLAGRRSAYDNDFYLSTTFPPPLSSEKIVLSPSQRASMAIMHAFIQCPRLNCLVRHAVSHQNDTTALVDAVTLTETLWQLNVPDHVGPLLSQAVTASTRPVRDLEDEMPESFHFESVQSMILCTRYWMLINILGGLIDTLYRYFPAETAISNIPDRYFIHKIETDAAVCLAKSIPWAESLSQTLPLVPLRLHTPLQVSIGAWYRTMRRLRAVQSHTPGLGSDVTDEIMQTMAHAQRMKDWIIEECNRIHRTWDVSIVAEGPLFEALDTMAGEKIPDWLPIRVSFEAEDGEMVMKLDYANKSGSYVDSYSLNEYPSRSILDRQTDVWRESAGLELGNTSHDLPYRIPSSGAGELSSLSNKSMDPREFANFVHESGRNLCSTSGWWPISEESSSCILSDSTQKASAFSNSPRPTKPIPEYKPNHVDRHPCLASSFWPQRPNLTKESLGSTPQSLLSPAWSSPIAIMGHIYDDNDTEYLSPALGSTGITTSDSWGSYDAPESWRGGDFFS</sequence>
<dbReference type="PANTHER" id="PTHR38111">
    <property type="entry name" value="ZN(2)-C6 FUNGAL-TYPE DOMAIN-CONTAINING PROTEIN-RELATED"/>
    <property type="match status" value="1"/>
</dbReference>
<proteinExistence type="predicted"/>
<evidence type="ECO:0000256" key="1">
    <source>
        <dbReference type="ARBA" id="ARBA00023242"/>
    </source>
</evidence>
<dbReference type="CDD" id="cd00067">
    <property type="entry name" value="GAL4"/>
    <property type="match status" value="1"/>
</dbReference>
<dbReference type="OrthoDB" id="5126878at2759"/>
<protein>
    <recommendedName>
        <fullName evidence="2">Zn(2)-C6 fungal-type domain-containing protein</fullName>
    </recommendedName>
</protein>
<dbReference type="InterPro" id="IPR053178">
    <property type="entry name" value="Osmoadaptation_assoc"/>
</dbReference>
<reference evidence="3" key="1">
    <citation type="journal article" date="2020" name="Stud. Mycol.">
        <title>101 Dothideomycetes genomes: a test case for predicting lifestyles and emergence of pathogens.</title>
        <authorList>
            <person name="Haridas S."/>
            <person name="Albert R."/>
            <person name="Binder M."/>
            <person name="Bloem J."/>
            <person name="Labutti K."/>
            <person name="Salamov A."/>
            <person name="Andreopoulos B."/>
            <person name="Baker S."/>
            <person name="Barry K."/>
            <person name="Bills G."/>
            <person name="Bluhm B."/>
            <person name="Cannon C."/>
            <person name="Castanera R."/>
            <person name="Culley D."/>
            <person name="Daum C."/>
            <person name="Ezra D."/>
            <person name="Gonzalez J."/>
            <person name="Henrissat B."/>
            <person name="Kuo A."/>
            <person name="Liang C."/>
            <person name="Lipzen A."/>
            <person name="Lutzoni F."/>
            <person name="Magnuson J."/>
            <person name="Mondo S."/>
            <person name="Nolan M."/>
            <person name="Ohm R."/>
            <person name="Pangilinan J."/>
            <person name="Park H.-J."/>
            <person name="Ramirez L."/>
            <person name="Alfaro M."/>
            <person name="Sun H."/>
            <person name="Tritt A."/>
            <person name="Yoshinaga Y."/>
            <person name="Zwiers L.-H."/>
            <person name="Turgeon B."/>
            <person name="Goodwin S."/>
            <person name="Spatafora J."/>
            <person name="Crous P."/>
            <person name="Grigoriev I."/>
        </authorList>
    </citation>
    <scope>NUCLEOTIDE SEQUENCE</scope>
    <source>
        <strain evidence="3">HMLAC05119</strain>
    </source>
</reference>
<gene>
    <name evidence="3" type="ORF">BDU57DRAFT_516637</name>
</gene>
<evidence type="ECO:0000259" key="2">
    <source>
        <dbReference type="PROSITE" id="PS50048"/>
    </source>
</evidence>
<dbReference type="InterPro" id="IPR036864">
    <property type="entry name" value="Zn2-C6_fun-type_DNA-bd_sf"/>
</dbReference>
<keyword evidence="1" id="KW-0539">Nucleus</keyword>
<dbReference type="PANTHER" id="PTHR38111:SF2">
    <property type="entry name" value="FINGER DOMAIN PROTEIN, PUTATIVE (AFU_ORTHOLOGUE AFUA_1G01560)-RELATED"/>
    <property type="match status" value="1"/>
</dbReference>
<organism evidence="3 4">
    <name type="scientific">Ampelomyces quisqualis</name>
    <name type="common">Powdery mildew agent</name>
    <dbReference type="NCBI Taxonomy" id="50730"/>
    <lineage>
        <taxon>Eukaryota</taxon>
        <taxon>Fungi</taxon>
        <taxon>Dikarya</taxon>
        <taxon>Ascomycota</taxon>
        <taxon>Pezizomycotina</taxon>
        <taxon>Dothideomycetes</taxon>
        <taxon>Pleosporomycetidae</taxon>
        <taxon>Pleosporales</taxon>
        <taxon>Pleosporineae</taxon>
        <taxon>Phaeosphaeriaceae</taxon>
        <taxon>Ampelomyces</taxon>
    </lineage>
</organism>
<accession>A0A6A5QLM8</accession>
<dbReference type="GO" id="GO:0000981">
    <property type="term" value="F:DNA-binding transcription factor activity, RNA polymerase II-specific"/>
    <property type="evidence" value="ECO:0007669"/>
    <property type="project" value="InterPro"/>
</dbReference>
<dbReference type="Gene3D" id="4.10.240.10">
    <property type="entry name" value="Zn(2)-C6 fungal-type DNA-binding domain"/>
    <property type="match status" value="1"/>
</dbReference>
<dbReference type="AlphaFoldDB" id="A0A6A5QLM8"/>
<dbReference type="InterPro" id="IPR001138">
    <property type="entry name" value="Zn2Cys6_DnaBD"/>
</dbReference>
<name>A0A6A5QLM8_AMPQU</name>
<dbReference type="SMART" id="SM00066">
    <property type="entry name" value="GAL4"/>
    <property type="match status" value="1"/>
</dbReference>
<dbReference type="EMBL" id="ML979135">
    <property type="protein sequence ID" value="KAF1916495.1"/>
    <property type="molecule type" value="Genomic_DNA"/>
</dbReference>
<dbReference type="SUPFAM" id="SSF57701">
    <property type="entry name" value="Zn2/Cys6 DNA-binding domain"/>
    <property type="match status" value="1"/>
</dbReference>
<dbReference type="PROSITE" id="PS50048">
    <property type="entry name" value="ZN2_CY6_FUNGAL_2"/>
    <property type="match status" value="1"/>
</dbReference>
<dbReference type="GO" id="GO:0008270">
    <property type="term" value="F:zinc ion binding"/>
    <property type="evidence" value="ECO:0007669"/>
    <property type="project" value="InterPro"/>
</dbReference>
<dbReference type="Pfam" id="PF00172">
    <property type="entry name" value="Zn_clus"/>
    <property type="match status" value="1"/>
</dbReference>
<evidence type="ECO:0000313" key="3">
    <source>
        <dbReference type="EMBL" id="KAF1916495.1"/>
    </source>
</evidence>